<gene>
    <name evidence="5" type="ORF">OKIOD_LOCUS10421</name>
</gene>
<sequence>MNKFDVVVVGGGIAALELSDRDARIALVTGGNYVKRIKNIEILSSGLVEYDLEECLVQEAPFAKANDRNNKTGQKSNEAELKVFGERAIAINKENKIVRLASGNDLFYRKLVLCTGAVPRKVPSLTSPELVLSLRDTESALLLERKLQNSKKIAIFGDGGIALELVHNLKHVEIVWCSREKSFGQKFLDPVAMEFLLESAEQKNDEKKPKVETKNCSYHEYTVPNVIGAEVCQSAALGPSWYKHKGLKLAGTSNESERKITYHSGVELRDVVKTESNAAQVILANGNKFVVDFVVLAIGVQAQTELVDGILELSPADRGILVDSNMRSISDPCIYAAGDCCTTHNWPSDEIPNWFQMRLWTQAIQMGKYAARCLVSHLDEQEALLDFCFTTFTHCTSFFGFRTALLGLYNAQTLPQRQVEIIFRENGFENKTTPKRK</sequence>
<name>A0ABN7STM7_OIKDI</name>
<comment type="cofactor">
    <cofactor evidence="1">
        <name>FAD</name>
        <dbReference type="ChEBI" id="CHEBI:57692"/>
    </cofactor>
</comment>
<dbReference type="PRINTS" id="PR00411">
    <property type="entry name" value="PNDRDTASEI"/>
</dbReference>
<evidence type="ECO:0000313" key="5">
    <source>
        <dbReference type="EMBL" id="CAG5104904.1"/>
    </source>
</evidence>
<organism evidence="5 6">
    <name type="scientific">Oikopleura dioica</name>
    <name type="common">Tunicate</name>
    <dbReference type="NCBI Taxonomy" id="34765"/>
    <lineage>
        <taxon>Eukaryota</taxon>
        <taxon>Metazoa</taxon>
        <taxon>Chordata</taxon>
        <taxon>Tunicata</taxon>
        <taxon>Appendicularia</taxon>
        <taxon>Copelata</taxon>
        <taxon>Oikopleuridae</taxon>
        <taxon>Oikopleura</taxon>
    </lineage>
</organism>
<evidence type="ECO:0000256" key="3">
    <source>
        <dbReference type="ARBA" id="ARBA00022827"/>
    </source>
</evidence>
<dbReference type="PANTHER" id="PTHR43429:SF2">
    <property type="entry name" value="PYRIDINE NUCLEOTIDE-DISULFIDE OXIDOREDUCTASE DOMAIN-CONTAINING PROTEIN 1"/>
    <property type="match status" value="1"/>
</dbReference>
<keyword evidence="6" id="KW-1185">Reference proteome</keyword>
<accession>A0ABN7STM7</accession>
<evidence type="ECO:0000259" key="4">
    <source>
        <dbReference type="Pfam" id="PF07992"/>
    </source>
</evidence>
<dbReference type="InterPro" id="IPR023753">
    <property type="entry name" value="FAD/NAD-binding_dom"/>
</dbReference>
<evidence type="ECO:0000256" key="2">
    <source>
        <dbReference type="ARBA" id="ARBA00022630"/>
    </source>
</evidence>
<feature type="domain" description="FAD/NAD(P)-binding" evidence="4">
    <location>
        <begin position="4"/>
        <end position="190"/>
    </location>
</feature>
<evidence type="ECO:0000256" key="1">
    <source>
        <dbReference type="ARBA" id="ARBA00001974"/>
    </source>
</evidence>
<dbReference type="InterPro" id="IPR036188">
    <property type="entry name" value="FAD/NAD-bd_sf"/>
</dbReference>
<dbReference type="Gene3D" id="3.50.50.60">
    <property type="entry name" value="FAD/NAD(P)-binding domain"/>
    <property type="match status" value="4"/>
</dbReference>
<keyword evidence="3" id="KW-0274">FAD</keyword>
<dbReference type="PANTHER" id="PTHR43429">
    <property type="entry name" value="PYRIDINE NUCLEOTIDE-DISULFIDE OXIDOREDUCTASE DOMAIN-CONTAINING"/>
    <property type="match status" value="1"/>
</dbReference>
<evidence type="ECO:0000313" key="6">
    <source>
        <dbReference type="Proteomes" id="UP001158576"/>
    </source>
</evidence>
<dbReference type="Proteomes" id="UP001158576">
    <property type="component" value="Chromosome 1"/>
</dbReference>
<dbReference type="SUPFAM" id="SSF51905">
    <property type="entry name" value="FAD/NAD(P)-binding domain"/>
    <property type="match status" value="1"/>
</dbReference>
<keyword evidence="2" id="KW-0285">Flavoprotein</keyword>
<dbReference type="InterPro" id="IPR050260">
    <property type="entry name" value="FAD-bd_OxRdtase"/>
</dbReference>
<feature type="domain" description="FAD/NAD(P)-binding" evidence="4">
    <location>
        <begin position="257"/>
        <end position="367"/>
    </location>
</feature>
<reference evidence="5 6" key="1">
    <citation type="submission" date="2021-04" db="EMBL/GenBank/DDBJ databases">
        <authorList>
            <person name="Bliznina A."/>
        </authorList>
    </citation>
    <scope>NUCLEOTIDE SEQUENCE [LARGE SCALE GENOMIC DNA]</scope>
</reference>
<protein>
    <submittedName>
        <fullName evidence="5">Oidioi.mRNA.OKI2018_I69.chr1.g1656.t1.cds</fullName>
    </submittedName>
</protein>
<proteinExistence type="predicted"/>
<dbReference type="Pfam" id="PF07992">
    <property type="entry name" value="Pyr_redox_2"/>
    <property type="match status" value="2"/>
</dbReference>
<dbReference type="EMBL" id="OU015566">
    <property type="protein sequence ID" value="CAG5104904.1"/>
    <property type="molecule type" value="Genomic_DNA"/>
</dbReference>
<dbReference type="PRINTS" id="PR00368">
    <property type="entry name" value="FADPNR"/>
</dbReference>